<proteinExistence type="predicted"/>
<organism evidence="2">
    <name type="scientific">Ananas comosus var. bracteatus</name>
    <name type="common">red pineapple</name>
    <dbReference type="NCBI Taxonomy" id="296719"/>
    <lineage>
        <taxon>Eukaryota</taxon>
        <taxon>Viridiplantae</taxon>
        <taxon>Streptophyta</taxon>
        <taxon>Embryophyta</taxon>
        <taxon>Tracheophyta</taxon>
        <taxon>Spermatophyta</taxon>
        <taxon>Magnoliopsida</taxon>
        <taxon>Liliopsida</taxon>
        <taxon>Poales</taxon>
        <taxon>Bromeliaceae</taxon>
        <taxon>Bromelioideae</taxon>
        <taxon>Ananas</taxon>
    </lineage>
</organism>
<dbReference type="InterPro" id="IPR021109">
    <property type="entry name" value="Peptidase_aspartic_dom_sf"/>
</dbReference>
<dbReference type="Gene3D" id="3.10.10.10">
    <property type="entry name" value="HIV Type 1 Reverse Transcriptase, subunit A, domain 1"/>
    <property type="match status" value="1"/>
</dbReference>
<feature type="region of interest" description="Disordered" evidence="1">
    <location>
        <begin position="1"/>
        <end position="40"/>
    </location>
</feature>
<feature type="compositionally biased region" description="Basic residues" evidence="1">
    <location>
        <begin position="1"/>
        <end position="21"/>
    </location>
</feature>
<dbReference type="CDD" id="cd00303">
    <property type="entry name" value="retropepsin_like"/>
    <property type="match status" value="1"/>
</dbReference>
<dbReference type="Gene3D" id="2.40.70.10">
    <property type="entry name" value="Acid Proteases"/>
    <property type="match status" value="1"/>
</dbReference>
<reference evidence="2" key="1">
    <citation type="submission" date="2020-07" db="EMBL/GenBank/DDBJ databases">
        <authorList>
            <person name="Lin J."/>
        </authorList>
    </citation>
    <scope>NUCLEOTIDE SEQUENCE</scope>
</reference>
<evidence type="ECO:0000313" key="2">
    <source>
        <dbReference type="EMBL" id="CAD1823067.1"/>
    </source>
</evidence>
<dbReference type="PANTHER" id="PTHR15503:SF45">
    <property type="entry name" value="RNA-DIRECTED DNA POLYMERASE HOMOLOG"/>
    <property type="match status" value="1"/>
</dbReference>
<dbReference type="InterPro" id="IPR032567">
    <property type="entry name" value="RTL1-rel"/>
</dbReference>
<gene>
    <name evidence="2" type="ORF">CB5_LOCUS6278</name>
</gene>
<dbReference type="PANTHER" id="PTHR15503">
    <property type="entry name" value="LDOC1 RELATED"/>
    <property type="match status" value="1"/>
</dbReference>
<protein>
    <submittedName>
        <fullName evidence="2">Uncharacterized protein</fullName>
    </submittedName>
</protein>
<accession>A0A6V7NX02</accession>
<dbReference type="InterPro" id="IPR043502">
    <property type="entry name" value="DNA/RNA_pol_sf"/>
</dbReference>
<name>A0A6V7NX02_ANACO</name>
<dbReference type="AlphaFoldDB" id="A0A6V7NX02"/>
<sequence length="417" mass="45217">MVTAKSRARGTTRLTRYRRGPWVKGATSEEPSQREKEEPAAWLRRRCGPARGGVAEAVDAVGYVLEAVADGARAGAGAGGTAARGRRRSRPVGADGEREAGELRGCGGRRRDSNFLGPHFVRACPQRQSLNAVQTKEPESGEEEEAAETGSISIGALRLLNALKAQWKDNKGNGGYSATHNFIATGEAKRLGLTLSKDGSRMKAVNSKAQPIAGLAKEVPVSIGSWTGKANFMSVPLDDFQVILGMEFLQTARGVPMPFLDALCMMGDESPYVVPVVRKTTDARQISALQLKKGVKMGELTYVAALKLETGSGDETPTPPLVAKLLKEFKDVMPPELPKSLPPRRAVDHRIELEPGTRASARSPYRMSPPELAELRKQLDELLKAVLFAARKHRSEPLYFSRRSMMAVCGYAWIIGL</sequence>
<dbReference type="EMBL" id="LR862142">
    <property type="protein sequence ID" value="CAD1823067.1"/>
    <property type="molecule type" value="Genomic_DNA"/>
</dbReference>
<feature type="region of interest" description="Disordered" evidence="1">
    <location>
        <begin position="74"/>
        <end position="106"/>
    </location>
</feature>
<dbReference type="SUPFAM" id="SSF56672">
    <property type="entry name" value="DNA/RNA polymerases"/>
    <property type="match status" value="1"/>
</dbReference>
<evidence type="ECO:0000256" key="1">
    <source>
        <dbReference type="SAM" id="MobiDB-lite"/>
    </source>
</evidence>